<proteinExistence type="inferred from homology"/>
<dbReference type="STRING" id="456320.Mvol_1623"/>
<dbReference type="NCBIfam" id="TIGR01343">
    <property type="entry name" value="hacA_fam"/>
    <property type="match status" value="1"/>
</dbReference>
<comment type="similarity">
    <text evidence="6">Belongs to the aconitase/IPM isomerase family. LeuC type 2 subfamily.</text>
</comment>
<dbReference type="AlphaFoldDB" id="D7DR01"/>
<dbReference type="PANTHER" id="PTHR43822:SF2">
    <property type="entry name" value="HOMOACONITASE, MITOCHONDRIAL"/>
    <property type="match status" value="1"/>
</dbReference>
<feature type="binding site" evidence="6">
    <location>
        <position position="370"/>
    </location>
    <ligand>
        <name>[4Fe-4S] cluster</name>
        <dbReference type="ChEBI" id="CHEBI:49883"/>
    </ligand>
</feature>
<feature type="domain" description="Aconitase/3-isopropylmalate dehydratase large subunit alpha/beta/alpha" evidence="7">
    <location>
        <begin position="5"/>
        <end position="418"/>
    </location>
</feature>
<dbReference type="FunCoup" id="D7DR01">
    <property type="interactions" value="262"/>
</dbReference>
<evidence type="ECO:0000313" key="8">
    <source>
        <dbReference type="EMBL" id="ADI37278.1"/>
    </source>
</evidence>
<evidence type="ECO:0000256" key="4">
    <source>
        <dbReference type="ARBA" id="ARBA00023014"/>
    </source>
</evidence>
<organism evidence="8 9">
    <name type="scientific">Methanococcus voltae (strain ATCC BAA-1334 / A3)</name>
    <dbReference type="NCBI Taxonomy" id="456320"/>
    <lineage>
        <taxon>Archaea</taxon>
        <taxon>Methanobacteriati</taxon>
        <taxon>Methanobacteriota</taxon>
        <taxon>Methanomada group</taxon>
        <taxon>Methanococci</taxon>
        <taxon>Methanococcales</taxon>
        <taxon>Methanococcaceae</taxon>
        <taxon>Methanococcus</taxon>
    </lineage>
</organism>
<dbReference type="GO" id="GO:0046872">
    <property type="term" value="F:metal ion binding"/>
    <property type="evidence" value="ECO:0007669"/>
    <property type="project" value="UniProtKB-KW"/>
</dbReference>
<feature type="binding site" evidence="6">
    <location>
        <position position="367"/>
    </location>
    <ligand>
        <name>[4Fe-4S] cluster</name>
        <dbReference type="ChEBI" id="CHEBI:49883"/>
    </ligand>
</feature>
<dbReference type="EC" id="4.2.1.33" evidence="6"/>
<dbReference type="NCBIfam" id="NF001614">
    <property type="entry name" value="PRK00402.1"/>
    <property type="match status" value="1"/>
</dbReference>
<comment type="catalytic activity">
    <reaction evidence="6">
        <text>(2R,3S)-3-isopropylmalate = (2S)-2-isopropylmalate</text>
        <dbReference type="Rhea" id="RHEA:32287"/>
        <dbReference type="ChEBI" id="CHEBI:1178"/>
        <dbReference type="ChEBI" id="CHEBI:35121"/>
        <dbReference type="EC" id="4.2.1.33"/>
    </reaction>
</comment>
<dbReference type="InterPro" id="IPR015931">
    <property type="entry name" value="Acnase/IPM_dHydase_lsu_aba_1/3"/>
</dbReference>
<dbReference type="InterPro" id="IPR006251">
    <property type="entry name" value="Homoacnase/IPMdehydase_lsu"/>
</dbReference>
<dbReference type="PROSITE" id="PS00450">
    <property type="entry name" value="ACONITASE_1"/>
    <property type="match status" value="1"/>
</dbReference>
<keyword evidence="4 6" id="KW-0411">Iron-sulfur</keyword>
<comment type="cofactor">
    <cofactor evidence="6">
        <name>[4Fe-4S] cluster</name>
        <dbReference type="ChEBI" id="CHEBI:49883"/>
    </cofactor>
    <text evidence="6">Binds 1 [4Fe-4S] cluster per subunit.</text>
</comment>
<evidence type="ECO:0000256" key="6">
    <source>
        <dbReference type="HAMAP-Rule" id="MF_01027"/>
    </source>
</evidence>
<dbReference type="GO" id="GO:0051539">
    <property type="term" value="F:4 iron, 4 sulfur cluster binding"/>
    <property type="evidence" value="ECO:0007669"/>
    <property type="project" value="UniProtKB-KW"/>
</dbReference>
<dbReference type="InParanoid" id="D7DR01"/>
<keyword evidence="1 6" id="KW-0004">4Fe-4S</keyword>
<dbReference type="PROSITE" id="PS01244">
    <property type="entry name" value="ACONITASE_2"/>
    <property type="match status" value="1"/>
</dbReference>
<dbReference type="NCBIfam" id="TIGR02086">
    <property type="entry name" value="IPMI_arch"/>
    <property type="match status" value="1"/>
</dbReference>
<dbReference type="InterPro" id="IPR050067">
    <property type="entry name" value="IPM_dehydratase_rel_enz"/>
</dbReference>
<evidence type="ECO:0000313" key="9">
    <source>
        <dbReference type="Proteomes" id="UP000007722"/>
    </source>
</evidence>
<sequence>MTLAEKIMSKKMGREVVAGETVEVDVDIAMTHDGTTPLTVKTFEKIANKVWNPDKIVIVFDHNVPANTAKAANMQVITRNFVNEQGIKNYYKGGEGICHQLLPENGHVLPNTIITGGDSHTCTHGAFGAFATGFGATDMGYIYAMGKTWLKVPETIRIEVSGVNERIFGKDIILKTCKEIGRSGATYMALEYGGNAVKNLDMDDRMTMSNMAIEMGGKTGLIEADDTTYNYLARAGVNESKIAELKKERLTSDYYNSNLENDSYYDVVEFDITDMEEQVACPHHPDNVTDVSNIKGLEIDQVFIGSCTNGKINDLRIAAKYLKNSKVHRNVRLIIIPASKTIFNQALNEGLIQTFIDAGAMICTPGCGPCLGAHQGVLGDGEVALSTTNRNFKGRMGNLNSDVYLSSPAIAAMSAIKGYITNEH</sequence>
<comment type="function">
    <text evidence="6">Catalyzes the isomerization between 2-isopropylmalate and 3-isopropylmalate, via the formation of 2-isopropylmaleate.</text>
</comment>
<keyword evidence="6" id="KW-0432">Leucine biosynthesis</keyword>
<dbReference type="InterPro" id="IPR036008">
    <property type="entry name" value="Aconitase_4Fe-4S_dom"/>
</dbReference>
<dbReference type="InterPro" id="IPR011826">
    <property type="entry name" value="HAcnase/IPMdehydase_lsu_prok"/>
</dbReference>
<dbReference type="KEGG" id="mvo:Mvol_1623"/>
<dbReference type="Gene3D" id="3.30.499.10">
    <property type="entry name" value="Aconitase, domain 3"/>
    <property type="match status" value="2"/>
</dbReference>
<protein>
    <recommendedName>
        <fullName evidence="6">3-isopropylmalate dehydratase large subunit</fullName>
        <ecNumber evidence="6">4.2.1.33</ecNumber>
    </recommendedName>
    <alternativeName>
        <fullName evidence="6">Alpha-IPM isomerase</fullName>
        <shortName evidence="6">IPMI</shortName>
    </alternativeName>
    <alternativeName>
        <fullName evidence="6">Isopropylmalate isomerase</fullName>
    </alternativeName>
</protein>
<evidence type="ECO:0000256" key="5">
    <source>
        <dbReference type="ARBA" id="ARBA00023239"/>
    </source>
</evidence>
<dbReference type="InterPro" id="IPR018136">
    <property type="entry name" value="Aconitase_4Fe-4S_BS"/>
</dbReference>
<evidence type="ECO:0000256" key="3">
    <source>
        <dbReference type="ARBA" id="ARBA00023004"/>
    </source>
</evidence>
<keyword evidence="6" id="KW-0100">Branched-chain amino acid biosynthesis</keyword>
<keyword evidence="9" id="KW-1185">Reference proteome</keyword>
<dbReference type="PRINTS" id="PR00415">
    <property type="entry name" value="ACONITASE"/>
</dbReference>
<dbReference type="InterPro" id="IPR001030">
    <property type="entry name" value="Acoase/IPM_deHydtase_lsu_aba"/>
</dbReference>
<comment type="subunit">
    <text evidence="6">Heterodimer of LeuC and LeuD.</text>
</comment>
<keyword evidence="3 6" id="KW-0408">Iron</keyword>
<dbReference type="HAMAP" id="MF_01027">
    <property type="entry name" value="LeuC_type2"/>
    <property type="match status" value="1"/>
</dbReference>
<dbReference type="SUPFAM" id="SSF53732">
    <property type="entry name" value="Aconitase iron-sulfur domain"/>
    <property type="match status" value="1"/>
</dbReference>
<evidence type="ECO:0000256" key="1">
    <source>
        <dbReference type="ARBA" id="ARBA00022485"/>
    </source>
</evidence>
<dbReference type="HOGENOM" id="CLU_006714_3_4_2"/>
<dbReference type="UniPathway" id="UPA00048">
    <property type="reaction ID" value="UER00071"/>
</dbReference>
<keyword evidence="2 6" id="KW-0479">Metal-binding</keyword>
<keyword evidence="5 6" id="KW-0456">Lyase</keyword>
<dbReference type="GO" id="GO:0003861">
    <property type="term" value="F:3-isopropylmalate dehydratase activity"/>
    <property type="evidence" value="ECO:0007669"/>
    <property type="project" value="UniProtKB-UniRule"/>
</dbReference>
<evidence type="ECO:0000259" key="7">
    <source>
        <dbReference type="Pfam" id="PF00330"/>
    </source>
</evidence>
<keyword evidence="6" id="KW-0028">Amino-acid biosynthesis</keyword>
<comment type="pathway">
    <text evidence="6">Amino-acid biosynthesis; L-leucine biosynthesis; L-leucine from 3-methyl-2-oxobutanoate: step 2/4.</text>
</comment>
<dbReference type="InterPro" id="IPR033941">
    <property type="entry name" value="IPMI_cat"/>
</dbReference>
<dbReference type="EMBL" id="CP002057">
    <property type="protein sequence ID" value="ADI37278.1"/>
    <property type="molecule type" value="Genomic_DNA"/>
</dbReference>
<dbReference type="NCBIfam" id="NF040615">
    <property type="entry name" value="HacA_Meth"/>
    <property type="match status" value="1"/>
</dbReference>
<dbReference type="CDD" id="cd01583">
    <property type="entry name" value="IPMI"/>
    <property type="match status" value="1"/>
</dbReference>
<dbReference type="PANTHER" id="PTHR43822">
    <property type="entry name" value="HOMOACONITASE, MITOCHONDRIAL-RELATED"/>
    <property type="match status" value="1"/>
</dbReference>
<dbReference type="Pfam" id="PF00330">
    <property type="entry name" value="Aconitase"/>
    <property type="match status" value="1"/>
</dbReference>
<dbReference type="Proteomes" id="UP000007722">
    <property type="component" value="Chromosome"/>
</dbReference>
<dbReference type="eggNOG" id="arCOG01698">
    <property type="taxonomic scope" value="Archaea"/>
</dbReference>
<dbReference type="OrthoDB" id="255at2157"/>
<gene>
    <name evidence="6" type="primary">leuC</name>
    <name evidence="8" type="ordered locus">Mvol_1623</name>
</gene>
<reference evidence="8 9" key="1">
    <citation type="submission" date="2010-05" db="EMBL/GenBank/DDBJ databases">
        <title>Complete sequence of Methanococcus voltae A3.</title>
        <authorList>
            <consortium name="US DOE Joint Genome Institute"/>
            <person name="Lucas S."/>
            <person name="Copeland A."/>
            <person name="Lapidus A."/>
            <person name="Cheng J.-F."/>
            <person name="Bruce D."/>
            <person name="Goodwin L."/>
            <person name="Pitluck S."/>
            <person name="Lowry S."/>
            <person name="Clum A."/>
            <person name="Land M."/>
            <person name="Hauser L."/>
            <person name="Kyrpides N."/>
            <person name="Mikhailova N."/>
            <person name="Whitman W.B."/>
            <person name="Woyke T."/>
        </authorList>
    </citation>
    <scope>NUCLEOTIDE SEQUENCE [LARGE SCALE GENOMIC DNA]</scope>
    <source>
        <strain evidence="9">ATCC BAA-1334 / A3</strain>
    </source>
</reference>
<dbReference type="GO" id="GO:0009098">
    <property type="term" value="P:L-leucine biosynthetic process"/>
    <property type="evidence" value="ECO:0007669"/>
    <property type="project" value="UniProtKB-UniRule"/>
</dbReference>
<accession>D7DR01</accession>
<name>D7DR01_METV3</name>
<feature type="binding site" evidence="6">
    <location>
        <position position="307"/>
    </location>
    <ligand>
        <name>[4Fe-4S] cluster</name>
        <dbReference type="ChEBI" id="CHEBI:49883"/>
    </ligand>
</feature>
<evidence type="ECO:0000256" key="2">
    <source>
        <dbReference type="ARBA" id="ARBA00022723"/>
    </source>
</evidence>